<dbReference type="PANTHER" id="PTHR43662">
    <property type="match status" value="1"/>
</dbReference>
<feature type="compositionally biased region" description="Low complexity" evidence="1">
    <location>
        <begin position="374"/>
        <end position="413"/>
    </location>
</feature>
<keyword evidence="2" id="KW-0732">Signal</keyword>
<name>A0AAV9NJ82_9EURO</name>
<protein>
    <recommendedName>
        <fullName evidence="3">DUF1996 domain-containing protein</fullName>
    </recommendedName>
</protein>
<dbReference type="InterPro" id="IPR018535">
    <property type="entry name" value="DUF1996"/>
</dbReference>
<feature type="compositionally biased region" description="Polar residues" evidence="1">
    <location>
        <begin position="414"/>
        <end position="428"/>
    </location>
</feature>
<dbReference type="GeneID" id="89979270"/>
<organism evidence="4 5">
    <name type="scientific">Exophiala bonariae</name>
    <dbReference type="NCBI Taxonomy" id="1690606"/>
    <lineage>
        <taxon>Eukaryota</taxon>
        <taxon>Fungi</taxon>
        <taxon>Dikarya</taxon>
        <taxon>Ascomycota</taxon>
        <taxon>Pezizomycotina</taxon>
        <taxon>Eurotiomycetes</taxon>
        <taxon>Chaetothyriomycetidae</taxon>
        <taxon>Chaetothyriales</taxon>
        <taxon>Herpotrichiellaceae</taxon>
        <taxon>Exophiala</taxon>
    </lineage>
</organism>
<evidence type="ECO:0000256" key="2">
    <source>
        <dbReference type="SAM" id="SignalP"/>
    </source>
</evidence>
<dbReference type="AlphaFoldDB" id="A0AAV9NJ82"/>
<dbReference type="PANTHER" id="PTHR43662:SF7">
    <property type="entry name" value="DUF1996 DOMAIN-CONTAINING PROTEIN"/>
    <property type="match status" value="1"/>
</dbReference>
<dbReference type="RefSeq" id="XP_064709375.1">
    <property type="nucleotide sequence ID" value="XM_064854649.1"/>
</dbReference>
<feature type="signal peptide" evidence="2">
    <location>
        <begin position="1"/>
        <end position="30"/>
    </location>
</feature>
<gene>
    <name evidence="4" type="ORF">LTR84_011116</name>
</gene>
<dbReference type="Pfam" id="PF09362">
    <property type="entry name" value="DUF1996"/>
    <property type="match status" value="1"/>
</dbReference>
<evidence type="ECO:0000259" key="3">
    <source>
        <dbReference type="Pfam" id="PF09362"/>
    </source>
</evidence>
<evidence type="ECO:0000313" key="4">
    <source>
        <dbReference type="EMBL" id="KAK5058852.1"/>
    </source>
</evidence>
<comment type="caution">
    <text evidence="4">The sequence shown here is derived from an EMBL/GenBank/DDBJ whole genome shotgun (WGS) entry which is preliminary data.</text>
</comment>
<reference evidence="4 5" key="1">
    <citation type="submission" date="2023-08" db="EMBL/GenBank/DDBJ databases">
        <title>Black Yeasts Isolated from many extreme environments.</title>
        <authorList>
            <person name="Coleine C."/>
            <person name="Stajich J.E."/>
            <person name="Selbmann L."/>
        </authorList>
    </citation>
    <scope>NUCLEOTIDE SEQUENCE [LARGE SCALE GENOMIC DNA]</scope>
    <source>
        <strain evidence="4 5">CCFEE 5792</strain>
    </source>
</reference>
<sequence>MATPGVKMKLSAAKTIMLLLVALMTVPVQGFWRHLCFGELGTGRVDPIMAPGTPSGHAHVLFGASNLGLDPTIDELLNSNCTSCSIVQDKSAYWAPRMYFQHGNGTFETVSTVGGMTVYYFTEGPGDGMPTVAFPQNFRMIAGDAMKRSFYGAIPDPPMSEWKDSDKTQQALMEKAIGFNCLHYSAGANEGSIEHHGLRNKTFIDSTCTDGVRAELMFPSCWNGQDLDSHNHTTHVSYPDQIKYGNCPEGYPVRLPTLFYETIYNTPAFKDVDGMFVLSNGDPTGYGYHGDFICGWEEGVLDSAINHPGCTGTPGDPGSGLQESCPVFKLQSSYDATQCKMEVPEALQNELVDFAPALPGNVLIQAGPERAVMPSHPAASSSESLPSTSGSKSPTLPIATTTATSSSAGPTQPEVTNPVTATNSDPNTDHIISTSTMYMSDGVEIDVILIEEIVTVTTVETVPAIEVRKAHLHRHRYKV</sequence>
<feature type="domain" description="DUF1996" evidence="3">
    <location>
        <begin position="46"/>
        <end position="296"/>
    </location>
</feature>
<dbReference type="Proteomes" id="UP001358417">
    <property type="component" value="Unassembled WGS sequence"/>
</dbReference>
<evidence type="ECO:0000313" key="5">
    <source>
        <dbReference type="Proteomes" id="UP001358417"/>
    </source>
</evidence>
<proteinExistence type="predicted"/>
<evidence type="ECO:0000256" key="1">
    <source>
        <dbReference type="SAM" id="MobiDB-lite"/>
    </source>
</evidence>
<feature type="region of interest" description="Disordered" evidence="1">
    <location>
        <begin position="372"/>
        <end position="428"/>
    </location>
</feature>
<keyword evidence="5" id="KW-1185">Reference proteome</keyword>
<dbReference type="EMBL" id="JAVRRD010000005">
    <property type="protein sequence ID" value="KAK5058852.1"/>
    <property type="molecule type" value="Genomic_DNA"/>
</dbReference>
<feature type="chain" id="PRO_5043339625" description="DUF1996 domain-containing protein" evidence="2">
    <location>
        <begin position="31"/>
        <end position="479"/>
    </location>
</feature>
<accession>A0AAV9NJ82</accession>